<dbReference type="InterPro" id="IPR007156">
    <property type="entry name" value="MamQ_LemA"/>
</dbReference>
<keyword evidence="4 6" id="KW-1133">Transmembrane helix</keyword>
<name>A0A1F6Y7L9_9BACT</name>
<dbReference type="Proteomes" id="UP000178645">
    <property type="component" value="Unassembled WGS sequence"/>
</dbReference>
<accession>A0A1F6Y7L9</accession>
<comment type="caution">
    <text evidence="7">The sequence shown here is derived from an EMBL/GenBank/DDBJ whole genome shotgun (WGS) entry which is preliminary data.</text>
</comment>
<evidence type="ECO:0000256" key="4">
    <source>
        <dbReference type="ARBA" id="ARBA00022989"/>
    </source>
</evidence>
<evidence type="ECO:0000313" key="7">
    <source>
        <dbReference type="EMBL" id="OGJ02370.1"/>
    </source>
</evidence>
<evidence type="ECO:0000256" key="6">
    <source>
        <dbReference type="SAM" id="Phobius"/>
    </source>
</evidence>
<dbReference type="PANTHER" id="PTHR34478:SF2">
    <property type="entry name" value="MEMBRANE PROTEIN"/>
    <property type="match status" value="1"/>
</dbReference>
<dbReference type="PANTHER" id="PTHR34478">
    <property type="entry name" value="PROTEIN LEMA"/>
    <property type="match status" value="1"/>
</dbReference>
<protein>
    <recommendedName>
        <fullName evidence="9">LemA family protein</fullName>
    </recommendedName>
</protein>
<proteinExistence type="inferred from homology"/>
<keyword evidence="5 6" id="KW-0472">Membrane</keyword>
<comment type="subcellular location">
    <subcellularLocation>
        <location evidence="1">Membrane</location>
        <topology evidence="1">Single-pass membrane protein</topology>
    </subcellularLocation>
</comment>
<dbReference type="EMBL" id="MFVU01000005">
    <property type="protein sequence ID" value="OGJ02370.1"/>
    <property type="molecule type" value="Genomic_DNA"/>
</dbReference>
<keyword evidence="3 6" id="KW-0812">Transmembrane</keyword>
<dbReference type="Gene3D" id="1.20.1440.20">
    <property type="entry name" value="LemA-like domain"/>
    <property type="match status" value="1"/>
</dbReference>
<evidence type="ECO:0000256" key="3">
    <source>
        <dbReference type="ARBA" id="ARBA00022692"/>
    </source>
</evidence>
<comment type="similarity">
    <text evidence="2">Belongs to the LemA family.</text>
</comment>
<dbReference type="GO" id="GO:0016020">
    <property type="term" value="C:membrane"/>
    <property type="evidence" value="ECO:0007669"/>
    <property type="project" value="UniProtKB-SubCell"/>
</dbReference>
<evidence type="ECO:0000256" key="2">
    <source>
        <dbReference type="ARBA" id="ARBA00008854"/>
    </source>
</evidence>
<dbReference type="AlphaFoldDB" id="A0A1F6Y7L9"/>
<gene>
    <name evidence="7" type="ORF">A3G53_00040</name>
</gene>
<evidence type="ECO:0000313" key="8">
    <source>
        <dbReference type="Proteomes" id="UP000178645"/>
    </source>
</evidence>
<evidence type="ECO:0000256" key="5">
    <source>
        <dbReference type="ARBA" id="ARBA00023136"/>
    </source>
</evidence>
<dbReference type="SUPFAM" id="SSF140478">
    <property type="entry name" value="LemA-like"/>
    <property type="match status" value="1"/>
</dbReference>
<dbReference type="Pfam" id="PF04011">
    <property type="entry name" value="LemA"/>
    <property type="match status" value="1"/>
</dbReference>
<evidence type="ECO:0008006" key="9">
    <source>
        <dbReference type="Google" id="ProtNLM"/>
    </source>
</evidence>
<organism evidence="7 8">
    <name type="scientific">Candidatus Nomurabacteria bacterium RIFCSPLOWO2_12_FULL_44_11</name>
    <dbReference type="NCBI Taxonomy" id="1801796"/>
    <lineage>
        <taxon>Bacteria</taxon>
        <taxon>Candidatus Nomuraibacteriota</taxon>
    </lineage>
</organism>
<evidence type="ECO:0000256" key="1">
    <source>
        <dbReference type="ARBA" id="ARBA00004167"/>
    </source>
</evidence>
<feature type="transmembrane region" description="Helical" evidence="6">
    <location>
        <begin position="20"/>
        <end position="37"/>
    </location>
</feature>
<dbReference type="InterPro" id="IPR023353">
    <property type="entry name" value="LemA-like_dom_sf"/>
</dbReference>
<sequence>MQEYVEAQASGQSFFKKHKTWIITLVIVLVIVLWTVSRYNAFITQNEQITAQWQQVENQYQRRFDLIPNIVSTVKGVAKQEQTIFGDIAEARTRYAGATTANAKAAAATQVESALGRLLVIVENYPVLQSSQAYRDLIVSLEGTENRITVERQKYNDLVRIFDTAVKRFPTSVVAGLFGFEERAYFDVPEANQAVPKVDFTN</sequence>
<reference evidence="7 8" key="1">
    <citation type="journal article" date="2016" name="Nat. Commun.">
        <title>Thousands of microbial genomes shed light on interconnected biogeochemical processes in an aquifer system.</title>
        <authorList>
            <person name="Anantharaman K."/>
            <person name="Brown C.T."/>
            <person name="Hug L.A."/>
            <person name="Sharon I."/>
            <person name="Castelle C.J."/>
            <person name="Probst A.J."/>
            <person name="Thomas B.C."/>
            <person name="Singh A."/>
            <person name="Wilkins M.J."/>
            <person name="Karaoz U."/>
            <person name="Brodie E.L."/>
            <person name="Williams K.H."/>
            <person name="Hubbard S.S."/>
            <person name="Banfield J.F."/>
        </authorList>
    </citation>
    <scope>NUCLEOTIDE SEQUENCE [LARGE SCALE GENOMIC DNA]</scope>
</reference>